<dbReference type="EMBL" id="JASSZA010000008">
    <property type="protein sequence ID" value="KAK2104708.1"/>
    <property type="molecule type" value="Genomic_DNA"/>
</dbReference>
<reference evidence="1 2" key="1">
    <citation type="submission" date="2023-05" db="EMBL/GenBank/DDBJ databases">
        <title>B98-5 Cell Line De Novo Hybrid Assembly: An Optical Mapping Approach.</title>
        <authorList>
            <person name="Kananen K."/>
            <person name="Auerbach J.A."/>
            <person name="Kautto E."/>
            <person name="Blachly J.S."/>
        </authorList>
    </citation>
    <scope>NUCLEOTIDE SEQUENCE [LARGE SCALE GENOMIC DNA]</scope>
    <source>
        <strain evidence="1">B95-8</strain>
        <tissue evidence="1">Cell line</tissue>
    </source>
</reference>
<sequence length="206" mass="22984">MAPKAQKDPFEQHCGCLVGTIEPPGPPIILRVSDTAKKYISSERNQRGAGEKLAEGSEAIDYQAGKDRDQVVTTNYADSTVEPAPTLGLCGSSVWLISTVCPAWWPQTQRGHYWMYCVFYIQEIKRRSNIIVSRPLPSKSSMTLEEGGCHVTRPASSPQAVCPMSMTPLPSKLHETSNPGPHRSVLIECRYSFRVCRMDEQFLRIK</sequence>
<evidence type="ECO:0000313" key="1">
    <source>
        <dbReference type="EMBL" id="KAK2104708.1"/>
    </source>
</evidence>
<name>A0ABQ9V7R6_SAGOE</name>
<proteinExistence type="predicted"/>
<protein>
    <submittedName>
        <fullName evidence="1">Uncharacterized protein</fullName>
    </submittedName>
</protein>
<accession>A0ABQ9V7R6</accession>
<evidence type="ECO:0000313" key="2">
    <source>
        <dbReference type="Proteomes" id="UP001266305"/>
    </source>
</evidence>
<dbReference type="Proteomes" id="UP001266305">
    <property type="component" value="Unassembled WGS sequence"/>
</dbReference>
<organism evidence="1 2">
    <name type="scientific">Saguinus oedipus</name>
    <name type="common">Cotton-top tamarin</name>
    <name type="synonym">Oedipomidas oedipus</name>
    <dbReference type="NCBI Taxonomy" id="9490"/>
    <lineage>
        <taxon>Eukaryota</taxon>
        <taxon>Metazoa</taxon>
        <taxon>Chordata</taxon>
        <taxon>Craniata</taxon>
        <taxon>Vertebrata</taxon>
        <taxon>Euteleostomi</taxon>
        <taxon>Mammalia</taxon>
        <taxon>Eutheria</taxon>
        <taxon>Euarchontoglires</taxon>
        <taxon>Primates</taxon>
        <taxon>Haplorrhini</taxon>
        <taxon>Platyrrhini</taxon>
        <taxon>Cebidae</taxon>
        <taxon>Callitrichinae</taxon>
        <taxon>Saguinus</taxon>
    </lineage>
</organism>
<keyword evidence="2" id="KW-1185">Reference proteome</keyword>
<gene>
    <name evidence="1" type="ORF">P7K49_018564</name>
</gene>
<comment type="caution">
    <text evidence="1">The sequence shown here is derived from an EMBL/GenBank/DDBJ whole genome shotgun (WGS) entry which is preliminary data.</text>
</comment>